<keyword evidence="2" id="KW-1185">Reference proteome</keyword>
<dbReference type="Proteomes" id="UP001500752">
    <property type="component" value="Unassembled WGS sequence"/>
</dbReference>
<comment type="caution">
    <text evidence="1">The sequence shown here is derived from an EMBL/GenBank/DDBJ whole genome shotgun (WGS) entry which is preliminary data.</text>
</comment>
<name>A0ABP7C4P8_9MICC</name>
<accession>A0ABP7C4P8</accession>
<sequence length="86" mass="9339">MLAVQTRCMSDKHTVTVFASSTNPKDWGRALADAMSELSGPVAGDETPDHARLLGQKLVLDIRPKDAGVEITVSWRPAPRDEQTHG</sequence>
<organism evidence="1 2">
    <name type="scientific">Arthrobacter ginkgonis</name>
    <dbReference type="NCBI Taxonomy" id="1630594"/>
    <lineage>
        <taxon>Bacteria</taxon>
        <taxon>Bacillati</taxon>
        <taxon>Actinomycetota</taxon>
        <taxon>Actinomycetes</taxon>
        <taxon>Micrococcales</taxon>
        <taxon>Micrococcaceae</taxon>
        <taxon>Arthrobacter</taxon>
    </lineage>
</organism>
<protein>
    <recommendedName>
        <fullName evidence="3">Amphi-Trp domain-containing protein</fullName>
    </recommendedName>
</protein>
<proteinExistence type="predicted"/>
<evidence type="ECO:0008006" key="3">
    <source>
        <dbReference type="Google" id="ProtNLM"/>
    </source>
</evidence>
<dbReference type="EMBL" id="BAABEO010000009">
    <property type="protein sequence ID" value="GAA3676351.1"/>
    <property type="molecule type" value="Genomic_DNA"/>
</dbReference>
<gene>
    <name evidence="1" type="ORF">GCM10023081_13300</name>
</gene>
<evidence type="ECO:0000313" key="1">
    <source>
        <dbReference type="EMBL" id="GAA3676351.1"/>
    </source>
</evidence>
<evidence type="ECO:0000313" key="2">
    <source>
        <dbReference type="Proteomes" id="UP001500752"/>
    </source>
</evidence>
<reference evidence="2" key="1">
    <citation type="journal article" date="2019" name="Int. J. Syst. Evol. Microbiol.">
        <title>The Global Catalogue of Microorganisms (GCM) 10K type strain sequencing project: providing services to taxonomists for standard genome sequencing and annotation.</title>
        <authorList>
            <consortium name="The Broad Institute Genomics Platform"/>
            <consortium name="The Broad Institute Genome Sequencing Center for Infectious Disease"/>
            <person name="Wu L."/>
            <person name="Ma J."/>
        </authorList>
    </citation>
    <scope>NUCLEOTIDE SEQUENCE [LARGE SCALE GENOMIC DNA]</scope>
    <source>
        <strain evidence="2">JCM 30742</strain>
    </source>
</reference>